<dbReference type="GeneID" id="139038984"/>
<organism evidence="2 3">
    <name type="scientific">Odocoileus virginianus</name>
    <name type="common">White-tailed deer</name>
    <dbReference type="NCBI Taxonomy" id="9874"/>
    <lineage>
        <taxon>Eukaryota</taxon>
        <taxon>Metazoa</taxon>
        <taxon>Chordata</taxon>
        <taxon>Craniata</taxon>
        <taxon>Vertebrata</taxon>
        <taxon>Euteleostomi</taxon>
        <taxon>Mammalia</taxon>
        <taxon>Eutheria</taxon>
        <taxon>Laurasiatheria</taxon>
        <taxon>Artiodactyla</taxon>
        <taxon>Ruminantia</taxon>
        <taxon>Pecora</taxon>
        <taxon>Cervidae</taxon>
        <taxon>Odocoileinae</taxon>
        <taxon>Odocoileus</taxon>
    </lineage>
</organism>
<dbReference type="Proteomes" id="UP001652640">
    <property type="component" value="Chromosome 17"/>
</dbReference>
<reference evidence="2" key="1">
    <citation type="journal article" date="2022" name="J. Hered.">
        <title>A De Novo Chromosome-Level Genome Assembly of the White-Tailed Deer, Odocoileus Virginianus.</title>
        <authorList>
            <person name="London E.W."/>
            <person name="Roca A.L."/>
            <person name="Novakofski J.E."/>
            <person name="Mateus-Pinilla N.E."/>
        </authorList>
    </citation>
    <scope>NUCLEOTIDE SEQUENCE [LARGE SCALE GENOMIC DNA]</scope>
</reference>
<gene>
    <name evidence="3" type="primary">LOC139038984</name>
</gene>
<evidence type="ECO:0000256" key="1">
    <source>
        <dbReference type="SAM" id="MobiDB-lite"/>
    </source>
</evidence>
<evidence type="ECO:0000313" key="3">
    <source>
        <dbReference type="RefSeq" id="XP_070334560.1"/>
    </source>
</evidence>
<keyword evidence="2" id="KW-1185">Reference proteome</keyword>
<dbReference type="RefSeq" id="XP_070334560.1">
    <property type="nucleotide sequence ID" value="XM_070478459.1"/>
</dbReference>
<accession>A0ABM4J3C6</accession>
<name>A0ABM4J3C6_ODOVR</name>
<proteinExistence type="predicted"/>
<feature type="compositionally biased region" description="Basic residues" evidence="1">
    <location>
        <begin position="68"/>
        <end position="81"/>
    </location>
</feature>
<feature type="region of interest" description="Disordered" evidence="1">
    <location>
        <begin position="1"/>
        <end position="111"/>
    </location>
</feature>
<feature type="compositionally biased region" description="Basic and acidic residues" evidence="1">
    <location>
        <begin position="100"/>
        <end position="111"/>
    </location>
</feature>
<sequence length="295" mass="31323">MTSVGGRQNPVDEKQSLPAVSVGGSWGPSSDGRNSGKRRLEAFGGSHHLQTPSQVTLAQLGGGARAPGRPHVRAPRPRATRRGPGCDGGAGRRPPVGVGCEERRAEEDRPRASALNNKRTCVCLEPPEPALEGGACSWGAGLVPPGSPGPWRLLCPLVALGSRPAKREVEEPRRRGCSVRTRPWRNLRRSGVGDGLGEKGWFQEAGKFKIKVSADLVSVSSCQATSCLTWCPSVRVEMGGASSVFMRPCSRLLECTTSCPPPLTLAQGLVPSSFLLTAESLWITLFPSSMLPHHS</sequence>
<reference evidence="3" key="2">
    <citation type="submission" date="2025-08" db="UniProtKB">
        <authorList>
            <consortium name="RefSeq"/>
        </authorList>
    </citation>
    <scope>IDENTIFICATION</scope>
    <source>
        <tissue evidence="3">Tongue muscle</tissue>
    </source>
</reference>
<protein>
    <submittedName>
        <fullName evidence="3">Uncharacterized protein</fullName>
    </submittedName>
</protein>
<evidence type="ECO:0000313" key="2">
    <source>
        <dbReference type="Proteomes" id="UP001652640"/>
    </source>
</evidence>
<feature type="compositionally biased region" description="Polar residues" evidence="1">
    <location>
        <begin position="48"/>
        <end position="57"/>
    </location>
</feature>